<dbReference type="InterPro" id="IPR052345">
    <property type="entry name" value="Rad_response_metalloprotease"/>
</dbReference>
<dbReference type="AlphaFoldDB" id="A0A7Y9ATZ4"/>
<evidence type="ECO:0000259" key="2">
    <source>
        <dbReference type="PROSITE" id="PS50943"/>
    </source>
</evidence>
<evidence type="ECO:0000313" key="4">
    <source>
        <dbReference type="Proteomes" id="UP000521922"/>
    </source>
</evidence>
<dbReference type="PANTHER" id="PTHR43236">
    <property type="entry name" value="ANTITOXIN HIGA1"/>
    <property type="match status" value="1"/>
</dbReference>
<dbReference type="Gene3D" id="1.10.260.40">
    <property type="entry name" value="lambda repressor-like DNA-binding domains"/>
    <property type="match status" value="1"/>
</dbReference>
<accession>A0A7Y9ATZ4</accession>
<comment type="caution">
    <text evidence="3">The sequence shown here is derived from an EMBL/GenBank/DDBJ whole genome shotgun (WGS) entry which is preliminary data.</text>
</comment>
<comment type="similarity">
    <text evidence="1">Belongs to the short-chain fatty acyl-CoA assimilation regulator (ScfR) family.</text>
</comment>
<dbReference type="EMBL" id="JACCBB010000001">
    <property type="protein sequence ID" value="NYD21368.1"/>
    <property type="molecule type" value="Genomic_DNA"/>
</dbReference>
<protein>
    <submittedName>
        <fullName evidence="3">Zn-dependent peptidase ImmA (M78 family)/DNA-binding XRE family transcriptional regulator</fullName>
    </submittedName>
</protein>
<keyword evidence="4" id="KW-1185">Reference proteome</keyword>
<proteinExistence type="inferred from homology"/>
<dbReference type="InterPro" id="IPR001387">
    <property type="entry name" value="Cro/C1-type_HTH"/>
</dbReference>
<keyword evidence="3" id="KW-0238">DNA-binding</keyword>
<dbReference type="GO" id="GO:0003677">
    <property type="term" value="F:DNA binding"/>
    <property type="evidence" value="ECO:0007669"/>
    <property type="project" value="UniProtKB-KW"/>
</dbReference>
<dbReference type="PROSITE" id="PS50943">
    <property type="entry name" value="HTH_CROC1"/>
    <property type="match status" value="1"/>
</dbReference>
<evidence type="ECO:0000313" key="3">
    <source>
        <dbReference type="EMBL" id="NYD21368.1"/>
    </source>
</evidence>
<dbReference type="InterPro" id="IPR010359">
    <property type="entry name" value="IrrE_HExxH"/>
</dbReference>
<dbReference type="RefSeq" id="WP_179749616.1">
    <property type="nucleotide sequence ID" value="NZ_BAAAGN010000006.1"/>
</dbReference>
<dbReference type="SUPFAM" id="SSF47413">
    <property type="entry name" value="lambda repressor-like DNA-binding domains"/>
    <property type="match status" value="1"/>
</dbReference>
<dbReference type="CDD" id="cd00093">
    <property type="entry name" value="HTH_XRE"/>
    <property type="match status" value="1"/>
</dbReference>
<reference evidence="3 4" key="1">
    <citation type="submission" date="2020-07" db="EMBL/GenBank/DDBJ databases">
        <title>Sequencing the genomes of 1000 actinobacteria strains.</title>
        <authorList>
            <person name="Klenk H.-P."/>
        </authorList>
    </citation>
    <scope>NUCLEOTIDE SEQUENCE [LARGE SCALE GENOMIC DNA]</scope>
    <source>
        <strain evidence="3 4">DSM 7487</strain>
    </source>
</reference>
<sequence length="393" mass="44017">MSTASSFAVQAPVLRWARETARIDQQTAAARLGVKLNRVEQWEAGQATPTLNQLRKMSDVYERPLAAFFMRELPDVPEPSRLPDFRRSETREGIDPAPLQKAISRAYRQRDALIDILEATDGNAESGYAAFELDPESSAEEISVELRTALDLDSIPRATVLRPEEYARTLIRRAEALGITVIQTQRVDARLMRGFSIADGPCPIIALNGADWPRGKIYTLIHELAHVGFRTSGLCDLQHEDDGDLERKCEQIAAATLMPKDQFLSLIDLPDSRALDTDTARAIGSQFGVSGEAAVLRTIELGLAEWDDYWRLKPEFDAAYRAFRTEQREAREGKDPPPIFYQLKARDLGRRFITRVVEAHRDEAISSRDVSQLLEVSYDKVPKLLSVIGEAPA</sequence>
<dbReference type="Pfam" id="PF01381">
    <property type="entry name" value="HTH_3"/>
    <property type="match status" value="1"/>
</dbReference>
<dbReference type="Proteomes" id="UP000521922">
    <property type="component" value="Unassembled WGS sequence"/>
</dbReference>
<gene>
    <name evidence="3" type="ORF">BJ968_000908</name>
</gene>
<dbReference type="InterPro" id="IPR010982">
    <property type="entry name" value="Lambda_DNA-bd_dom_sf"/>
</dbReference>
<dbReference type="PANTHER" id="PTHR43236:SF2">
    <property type="entry name" value="BLL0069 PROTEIN"/>
    <property type="match status" value="1"/>
</dbReference>
<organism evidence="3 4">
    <name type="scientific">Kineococcus aurantiacus</name>
    <dbReference type="NCBI Taxonomy" id="37633"/>
    <lineage>
        <taxon>Bacteria</taxon>
        <taxon>Bacillati</taxon>
        <taxon>Actinomycetota</taxon>
        <taxon>Actinomycetes</taxon>
        <taxon>Kineosporiales</taxon>
        <taxon>Kineosporiaceae</taxon>
        <taxon>Kineococcus</taxon>
    </lineage>
</organism>
<name>A0A7Y9ATZ4_9ACTN</name>
<dbReference type="Pfam" id="PF06114">
    <property type="entry name" value="Peptidase_M78"/>
    <property type="match status" value="1"/>
</dbReference>
<dbReference type="SMART" id="SM00530">
    <property type="entry name" value="HTH_XRE"/>
    <property type="match status" value="1"/>
</dbReference>
<feature type="domain" description="HTH cro/C1-type" evidence="2">
    <location>
        <begin position="14"/>
        <end position="68"/>
    </location>
</feature>
<evidence type="ECO:0000256" key="1">
    <source>
        <dbReference type="ARBA" id="ARBA00007227"/>
    </source>
</evidence>